<dbReference type="AlphaFoldDB" id="A0A9P0P379"/>
<evidence type="ECO:0000313" key="1">
    <source>
        <dbReference type="EMBL" id="CAH1963570.1"/>
    </source>
</evidence>
<reference evidence="1" key="1">
    <citation type="submission" date="2022-03" db="EMBL/GenBank/DDBJ databases">
        <authorList>
            <person name="Sayadi A."/>
        </authorList>
    </citation>
    <scope>NUCLEOTIDE SEQUENCE</scope>
</reference>
<evidence type="ECO:0000313" key="2">
    <source>
        <dbReference type="Proteomes" id="UP001152888"/>
    </source>
</evidence>
<protein>
    <submittedName>
        <fullName evidence="1">Uncharacterized protein</fullName>
    </submittedName>
</protein>
<proteinExistence type="predicted"/>
<comment type="caution">
    <text evidence="1">The sequence shown here is derived from an EMBL/GenBank/DDBJ whole genome shotgun (WGS) entry which is preliminary data.</text>
</comment>
<dbReference type="Proteomes" id="UP001152888">
    <property type="component" value="Unassembled WGS sequence"/>
</dbReference>
<gene>
    <name evidence="1" type="ORF">ACAOBT_LOCUS5274</name>
</gene>
<accession>A0A9P0P379</accession>
<keyword evidence="2" id="KW-1185">Reference proteome</keyword>
<dbReference type="EMBL" id="CAKOFQ010006708">
    <property type="protein sequence ID" value="CAH1963570.1"/>
    <property type="molecule type" value="Genomic_DNA"/>
</dbReference>
<sequence>MVISVTDVYPCQDASMATAMRASNVSAMKDLMDSSVLNQSALLRVTRNVDIAENQANAGARLGGGETIVRNVFLILDVSMEHVGDHGNATVRRVGEECFAMKTPRPHPTSRPTTVSNATELFSELTTSAYTTESAARDNATTTTLKSVLEGAEEKPSDNET</sequence>
<organism evidence="1 2">
    <name type="scientific">Acanthoscelides obtectus</name>
    <name type="common">Bean weevil</name>
    <name type="synonym">Bruchus obtectus</name>
    <dbReference type="NCBI Taxonomy" id="200917"/>
    <lineage>
        <taxon>Eukaryota</taxon>
        <taxon>Metazoa</taxon>
        <taxon>Ecdysozoa</taxon>
        <taxon>Arthropoda</taxon>
        <taxon>Hexapoda</taxon>
        <taxon>Insecta</taxon>
        <taxon>Pterygota</taxon>
        <taxon>Neoptera</taxon>
        <taxon>Endopterygota</taxon>
        <taxon>Coleoptera</taxon>
        <taxon>Polyphaga</taxon>
        <taxon>Cucujiformia</taxon>
        <taxon>Chrysomeloidea</taxon>
        <taxon>Chrysomelidae</taxon>
        <taxon>Bruchinae</taxon>
        <taxon>Bruchini</taxon>
        <taxon>Acanthoscelides</taxon>
    </lineage>
</organism>
<name>A0A9P0P379_ACAOB</name>